<dbReference type="GO" id="GO:0016787">
    <property type="term" value="F:hydrolase activity"/>
    <property type="evidence" value="ECO:0007669"/>
    <property type="project" value="UniProtKB-KW"/>
</dbReference>
<keyword evidence="2" id="KW-0378">Hydrolase</keyword>
<evidence type="ECO:0000313" key="2">
    <source>
        <dbReference type="EMBL" id="MDK2593966.1"/>
    </source>
</evidence>
<dbReference type="Pfam" id="PF12146">
    <property type="entry name" value="Hydrolase_4"/>
    <property type="match status" value="1"/>
</dbReference>
<feature type="domain" description="Serine aminopeptidase S33" evidence="1">
    <location>
        <begin position="32"/>
        <end position="119"/>
    </location>
</feature>
<organism evidence="2 3">
    <name type="scientific">Pseudoalteromonas obscura</name>
    <dbReference type="NCBI Taxonomy" id="3048491"/>
    <lineage>
        <taxon>Bacteria</taxon>
        <taxon>Pseudomonadati</taxon>
        <taxon>Pseudomonadota</taxon>
        <taxon>Gammaproteobacteria</taxon>
        <taxon>Alteromonadales</taxon>
        <taxon>Pseudoalteromonadaceae</taxon>
        <taxon>Pseudoalteromonas</taxon>
    </lineage>
</organism>
<proteinExistence type="predicted"/>
<dbReference type="EMBL" id="JASJUT010000001">
    <property type="protein sequence ID" value="MDK2593966.1"/>
    <property type="molecule type" value="Genomic_DNA"/>
</dbReference>
<comment type="caution">
    <text evidence="2">The sequence shown here is derived from an EMBL/GenBank/DDBJ whole genome shotgun (WGS) entry which is preliminary data.</text>
</comment>
<dbReference type="InterPro" id="IPR017208">
    <property type="entry name" value="UCP037442_abhydr"/>
</dbReference>
<evidence type="ECO:0000313" key="3">
    <source>
        <dbReference type="Proteomes" id="UP001231915"/>
    </source>
</evidence>
<dbReference type="InterPro" id="IPR029058">
    <property type="entry name" value="AB_hydrolase_fold"/>
</dbReference>
<dbReference type="RefSeq" id="WP_284136237.1">
    <property type="nucleotide sequence ID" value="NZ_JASJUT010000001.1"/>
</dbReference>
<reference evidence="2 3" key="1">
    <citation type="submission" date="2023-05" db="EMBL/GenBank/DDBJ databases">
        <title>Pseudoalteromonas ardens sp. nov., Pseudoalteromonas obscura sp. nov., and Pseudoalteromonas umbrosa sp. nov., isolated from the coral Montipora capitata.</title>
        <authorList>
            <person name="Thomas E.M."/>
            <person name="Smith E.M."/>
            <person name="Papke E."/>
            <person name="Shlafstein M.D."/>
            <person name="Oline D.K."/>
            <person name="Videau P."/>
            <person name="Saw J.H."/>
            <person name="Strangman W.K."/>
            <person name="Ushijima B."/>
        </authorList>
    </citation>
    <scope>NUCLEOTIDE SEQUENCE [LARGE SCALE GENOMIC DNA]</scope>
    <source>
        <strain evidence="2 3">P94</strain>
    </source>
</reference>
<keyword evidence="3" id="KW-1185">Reference proteome</keyword>
<protein>
    <submittedName>
        <fullName evidence="2">Alpha/beta fold hydrolase</fullName>
    </submittedName>
</protein>
<accession>A0ABT7EFA2</accession>
<dbReference type="Gene3D" id="3.40.50.1820">
    <property type="entry name" value="alpha/beta hydrolase"/>
    <property type="match status" value="1"/>
</dbReference>
<dbReference type="SUPFAM" id="SSF53474">
    <property type="entry name" value="alpha/beta-Hydrolases"/>
    <property type="match status" value="1"/>
</dbReference>
<gene>
    <name evidence="2" type="ORF">QNM18_02650</name>
</gene>
<dbReference type="InterPro" id="IPR022742">
    <property type="entry name" value="Hydrolase_4"/>
</dbReference>
<dbReference type="Proteomes" id="UP001231915">
    <property type="component" value="Unassembled WGS sequence"/>
</dbReference>
<dbReference type="PIRSF" id="PIRSF037442">
    <property type="entry name" value="UCP037442_abhydr"/>
    <property type="match status" value="1"/>
</dbReference>
<name>A0ABT7EFA2_9GAMM</name>
<sequence>MQSFTSQDITIKCEDGYPLAASVFKPMNVVKGAVLLGPATGIKRQFYTSFAEFLAAHGYGVLSYDNRGIGQSLHGSIGQHTASLQCWGQLDQPAAIEALAGEFPQSNYHLVGHSAGGQLIGLAPNAFKLSSMFNFASSSGRLLNMKLKDQFKSHFFMNMFIPFSNFLFGHTKSQWFGMGEPLPSAVGAQWRSWCNGSGYVKTAFGKTVEKHYFDELTFPAMWVNAVDDFIANDKNVQDMMAVSPNIKSQTLTLDPIEYGLKEIGHMKFFSRKSSVLWQIPLQWLDKHTDSK</sequence>
<evidence type="ECO:0000259" key="1">
    <source>
        <dbReference type="Pfam" id="PF12146"/>
    </source>
</evidence>